<dbReference type="EC" id="3.5.4.2" evidence="5"/>
<dbReference type="GO" id="GO:0000034">
    <property type="term" value="F:adenine deaminase activity"/>
    <property type="evidence" value="ECO:0007669"/>
    <property type="project" value="UniProtKB-UniRule"/>
</dbReference>
<comment type="function">
    <text evidence="5">Catalyzes the hydrolytic deamination of adenine to hypoxanthine. Plays an important role in the purine salvage pathway and in nitrogen catabolism.</text>
</comment>
<dbReference type="STRING" id="1121922.GCA_000428905_02589"/>
<sequence length="349" mass="39813">MSTDTKMSKLKQLIQQLPKAELHLHIEGTLEPELMWRLAQKHNITLPFASVEAIQDAYQFNNLQSFLDLYYQGADVLRDEDDFFELMWAYLGKCHEQNIVHTEIMFDPQTHTQRGITYDVFMPGFARAIDKAKTELGVSVYLILSFLRHLSEDNAIETLQQAQPYYSMITAVGLDSAELHNPPSKFQGVFAQAALLGFKLVAHAGEEGPPEYVWEAINLLKVDRVDHGVRSIEDPKLMAYLKQHQVPLTVCPLSNLKLCVIDDMREHNIVELLNDGLRVMVNSDDPSYFGGYLNENFYALVDKLDLTEEDTVALISNSISASFLPDNDKQEWLTRIQQLTQTLRITKHA</sequence>
<keyword evidence="2 5" id="KW-0378">Hydrolase</keyword>
<proteinExistence type="inferred from homology"/>
<dbReference type="GO" id="GO:0006146">
    <property type="term" value="P:adenine catabolic process"/>
    <property type="evidence" value="ECO:0007669"/>
    <property type="project" value="UniProtKB-UniRule"/>
</dbReference>
<dbReference type="AlphaFoldDB" id="K6Y2B4"/>
<keyword evidence="1 5" id="KW-0479">Metal-binding</keyword>
<dbReference type="InterPro" id="IPR032466">
    <property type="entry name" value="Metal_Hydrolase"/>
</dbReference>
<feature type="binding site" evidence="5">
    <location>
        <position position="284"/>
    </location>
    <ligand>
        <name>Zn(2+)</name>
        <dbReference type="ChEBI" id="CHEBI:29105"/>
        <note>catalytic</note>
    </ligand>
</feature>
<organism evidence="7 8">
    <name type="scientific">Brumicola pallidula DSM 14239 = ACAM 615</name>
    <dbReference type="NCBI Taxonomy" id="1121922"/>
    <lineage>
        <taxon>Bacteria</taxon>
        <taxon>Pseudomonadati</taxon>
        <taxon>Pseudomonadota</taxon>
        <taxon>Gammaproteobacteria</taxon>
        <taxon>Alteromonadales</taxon>
        <taxon>Alteromonadaceae</taxon>
        <taxon>Brumicola</taxon>
    </lineage>
</organism>
<dbReference type="RefSeq" id="WP_006008056.1">
    <property type="nucleotide sequence ID" value="NZ_AUAV01000013.1"/>
</dbReference>
<keyword evidence="3 5" id="KW-0862">Zinc</keyword>
<evidence type="ECO:0000313" key="7">
    <source>
        <dbReference type="EMBL" id="GAC26969.1"/>
    </source>
</evidence>
<feature type="binding site" evidence="5">
    <location>
        <position position="285"/>
    </location>
    <ligand>
        <name>substrate</name>
    </ligand>
</feature>
<dbReference type="NCBIfam" id="TIGR01430">
    <property type="entry name" value="aden_deam"/>
    <property type="match status" value="1"/>
</dbReference>
<evidence type="ECO:0000313" key="8">
    <source>
        <dbReference type="Proteomes" id="UP000006251"/>
    </source>
</evidence>
<dbReference type="CDD" id="cd01320">
    <property type="entry name" value="ADA"/>
    <property type="match status" value="1"/>
</dbReference>
<dbReference type="GO" id="GO:0009117">
    <property type="term" value="P:nucleotide metabolic process"/>
    <property type="evidence" value="ECO:0007669"/>
    <property type="project" value="UniProtKB-KW"/>
</dbReference>
<dbReference type="PANTHER" id="PTHR43114">
    <property type="entry name" value="ADENINE DEAMINASE"/>
    <property type="match status" value="1"/>
</dbReference>
<dbReference type="NCBIfam" id="NF006850">
    <property type="entry name" value="PRK09358.1-6"/>
    <property type="match status" value="1"/>
</dbReference>
<evidence type="ECO:0000256" key="3">
    <source>
        <dbReference type="ARBA" id="ARBA00022833"/>
    </source>
</evidence>
<evidence type="ECO:0000256" key="5">
    <source>
        <dbReference type="HAMAP-Rule" id="MF_01962"/>
    </source>
</evidence>
<dbReference type="SUPFAM" id="SSF51556">
    <property type="entry name" value="Metallo-dependent hydrolases"/>
    <property type="match status" value="1"/>
</dbReference>
<dbReference type="GO" id="GO:0043103">
    <property type="term" value="P:hypoxanthine salvage"/>
    <property type="evidence" value="ECO:0007669"/>
    <property type="project" value="UniProtKB-UniRule"/>
</dbReference>
<dbReference type="GO" id="GO:0008270">
    <property type="term" value="F:zinc ion binding"/>
    <property type="evidence" value="ECO:0007669"/>
    <property type="project" value="UniProtKB-UniRule"/>
</dbReference>
<comment type="caution">
    <text evidence="7">The sequence shown here is derived from an EMBL/GenBank/DDBJ whole genome shotgun (WGS) entry which is preliminary data.</text>
</comment>
<protein>
    <recommendedName>
        <fullName evidence="5">Adenine deaminase</fullName>
        <shortName evidence="5">ADE</shortName>
        <ecNumber evidence="5">3.5.4.2</ecNumber>
    </recommendedName>
    <alternativeName>
        <fullName evidence="5">Adenine aminohydrolase</fullName>
        <shortName evidence="5">AAH</shortName>
    </alternativeName>
</protein>
<comment type="catalytic activity">
    <reaction evidence="5">
        <text>adenine + H2O + H(+) = hypoxanthine + NH4(+)</text>
        <dbReference type="Rhea" id="RHEA:23688"/>
        <dbReference type="ChEBI" id="CHEBI:15377"/>
        <dbReference type="ChEBI" id="CHEBI:15378"/>
        <dbReference type="ChEBI" id="CHEBI:16708"/>
        <dbReference type="ChEBI" id="CHEBI:17368"/>
        <dbReference type="ChEBI" id="CHEBI:28938"/>
        <dbReference type="EC" id="3.5.4.2"/>
    </reaction>
</comment>
<dbReference type="InterPro" id="IPR001365">
    <property type="entry name" value="A_deaminase_dom"/>
</dbReference>
<dbReference type="EMBL" id="BAEQ01000004">
    <property type="protein sequence ID" value="GAC26969.1"/>
    <property type="molecule type" value="Genomic_DNA"/>
</dbReference>
<gene>
    <name evidence="7" type="primary">add</name>
    <name evidence="7" type="ORF">GPAL_0087</name>
</gene>
<comment type="cofactor">
    <cofactor evidence="5">
        <name>Zn(2+)</name>
        <dbReference type="ChEBI" id="CHEBI:29105"/>
    </cofactor>
    <text evidence="5">Binds 1 zinc ion per subunit.</text>
</comment>
<dbReference type="InterPro" id="IPR028892">
    <property type="entry name" value="ADE"/>
</dbReference>
<keyword evidence="4 5" id="KW-0546">Nucleotide metabolism</keyword>
<dbReference type="Proteomes" id="UP000006251">
    <property type="component" value="Unassembled WGS sequence"/>
</dbReference>
<evidence type="ECO:0000256" key="1">
    <source>
        <dbReference type="ARBA" id="ARBA00022723"/>
    </source>
</evidence>
<dbReference type="Pfam" id="PF00962">
    <property type="entry name" value="A_deaminase"/>
    <property type="match status" value="1"/>
</dbReference>
<name>K6Y2B4_9ALTE</name>
<dbReference type="FunFam" id="3.20.20.140:FF:000039">
    <property type="entry name" value="Adenine deaminase"/>
    <property type="match status" value="1"/>
</dbReference>
<reference evidence="8" key="1">
    <citation type="journal article" date="2014" name="Environ. Microbiol.">
        <title>Comparative genomics of the marine bacterial genus Glaciecola reveals the high degree of genomic diversity and genomic characteristic for cold adaptation.</title>
        <authorList>
            <person name="Qin Q.L."/>
            <person name="Xie B.B."/>
            <person name="Yu Y."/>
            <person name="Shu Y.L."/>
            <person name="Rong J.C."/>
            <person name="Zhang Y.J."/>
            <person name="Zhao D.L."/>
            <person name="Chen X.L."/>
            <person name="Zhang X.Y."/>
            <person name="Chen B."/>
            <person name="Zhou B.C."/>
            <person name="Zhang Y.Z."/>
        </authorList>
    </citation>
    <scope>NUCLEOTIDE SEQUENCE [LARGE SCALE GENOMIC DNA]</scope>
    <source>
        <strain evidence="8">ACAM 615</strain>
    </source>
</reference>
<feature type="binding site" evidence="5">
    <location>
        <position position="23"/>
    </location>
    <ligand>
        <name>Zn(2+)</name>
        <dbReference type="ChEBI" id="CHEBI:29105"/>
        <note>catalytic</note>
    </ligand>
</feature>
<comment type="similarity">
    <text evidence="5">Belongs to the metallo-dependent hydrolases superfamily. Adenosine and AMP deaminases family. Adenine deaminase type 2 subfamily.</text>
</comment>
<evidence type="ECO:0000256" key="2">
    <source>
        <dbReference type="ARBA" id="ARBA00022801"/>
    </source>
</evidence>
<dbReference type="InterPro" id="IPR006330">
    <property type="entry name" value="Ado/ade_deaminase"/>
</dbReference>
<feature type="binding site" evidence="5">
    <location>
        <position position="203"/>
    </location>
    <ligand>
        <name>Zn(2+)</name>
        <dbReference type="ChEBI" id="CHEBI:29105"/>
        <note>catalytic</note>
    </ligand>
</feature>
<dbReference type="OrthoDB" id="105475at2"/>
<keyword evidence="8" id="KW-1185">Reference proteome</keyword>
<feature type="binding site" evidence="5">
    <location>
        <position position="25"/>
    </location>
    <ligand>
        <name>Zn(2+)</name>
        <dbReference type="ChEBI" id="CHEBI:29105"/>
        <note>catalytic</note>
    </ligand>
</feature>
<evidence type="ECO:0000256" key="4">
    <source>
        <dbReference type="ARBA" id="ARBA00023080"/>
    </source>
</evidence>
<dbReference type="HAMAP" id="MF_01962">
    <property type="entry name" value="Adenine_deaminase"/>
    <property type="match status" value="1"/>
</dbReference>
<dbReference type="PANTHER" id="PTHR43114:SF6">
    <property type="entry name" value="ADENINE DEAMINASE"/>
    <property type="match status" value="1"/>
</dbReference>
<feature type="domain" description="Adenosine deaminase" evidence="6">
    <location>
        <begin position="18"/>
        <end position="337"/>
    </location>
</feature>
<dbReference type="GO" id="GO:0005829">
    <property type="term" value="C:cytosol"/>
    <property type="evidence" value="ECO:0007669"/>
    <property type="project" value="TreeGrafter"/>
</dbReference>
<evidence type="ECO:0000259" key="6">
    <source>
        <dbReference type="Pfam" id="PF00962"/>
    </source>
</evidence>
<dbReference type="Gene3D" id="3.20.20.140">
    <property type="entry name" value="Metal-dependent hydrolases"/>
    <property type="match status" value="1"/>
</dbReference>
<feature type="site" description="Important for catalytic activity" evidence="5">
    <location>
        <position position="227"/>
    </location>
</feature>
<accession>K6Y2B4</accession>
<feature type="active site" description="Proton donor" evidence="5">
    <location>
        <position position="206"/>
    </location>
</feature>